<comment type="similarity">
    <text evidence="2">Belongs to the bacterial solute-binding protein 2 family.</text>
</comment>
<keyword evidence="7" id="KW-1185">Reference proteome</keyword>
<dbReference type="Proteomes" id="UP000095210">
    <property type="component" value="Chromosome"/>
</dbReference>
<evidence type="ECO:0000313" key="6">
    <source>
        <dbReference type="EMBL" id="AOS63388.1"/>
    </source>
</evidence>
<feature type="domain" description="Periplasmic binding protein" evidence="5">
    <location>
        <begin position="52"/>
        <end position="304"/>
    </location>
</feature>
<gene>
    <name evidence="6" type="ORF">TL08_12870</name>
</gene>
<dbReference type="GO" id="GO:0030313">
    <property type="term" value="C:cell envelope"/>
    <property type="evidence" value="ECO:0007669"/>
    <property type="project" value="UniProtKB-SubCell"/>
</dbReference>
<feature type="signal peptide" evidence="4">
    <location>
        <begin position="1"/>
        <end position="35"/>
    </location>
</feature>
<accession>A0AAC9MXL7</accession>
<keyword evidence="3 4" id="KW-0732">Signal</keyword>
<proteinExistence type="inferred from homology"/>
<feature type="chain" id="PRO_5042259995" evidence="4">
    <location>
        <begin position="36"/>
        <end position="336"/>
    </location>
</feature>
<evidence type="ECO:0000256" key="1">
    <source>
        <dbReference type="ARBA" id="ARBA00004196"/>
    </source>
</evidence>
<dbReference type="KEGG" id="ahm:TL08_12870"/>
<protein>
    <submittedName>
        <fullName evidence="6">ABC-type sugar transport system, periplasmic component</fullName>
    </submittedName>
</protein>
<comment type="subcellular location">
    <subcellularLocation>
        <location evidence="1">Cell envelope</location>
    </subcellularLocation>
</comment>
<dbReference type="Gene3D" id="3.40.50.2300">
    <property type="match status" value="2"/>
</dbReference>
<name>A0AAC9MXL7_9PSEU</name>
<dbReference type="EMBL" id="CP014859">
    <property type="protein sequence ID" value="AOS63388.1"/>
    <property type="molecule type" value="Genomic_DNA"/>
</dbReference>
<dbReference type="PANTHER" id="PTHR46847:SF1">
    <property type="entry name" value="D-ALLOSE-BINDING PERIPLASMIC PROTEIN-RELATED"/>
    <property type="match status" value="1"/>
</dbReference>
<evidence type="ECO:0000313" key="7">
    <source>
        <dbReference type="Proteomes" id="UP000095210"/>
    </source>
</evidence>
<sequence>MTKRRRHAIGSRRRPRRLFALWLVLGLTAVSCSTGTEPVPDNARQDDPIQVGAIMYARDLEFWQLVEAGMRSSAAEHEVPINIDVSNRELQTESQLMDTMYARGDNVLVAAPFDLAASASALQRARHRGMTIVQYDNRVHDDSFGYFVGVDQAQLGAALGEITQSYVDENLGGTATAALLVGDTEPNGPPRRDAFLGEAPGLDVLTTAEAVGSPEEGSRAFETVLQAHPDVDVVWAWNGAALQGAVTAAQRLDSDVAIFGIDMSRQVADAMSEPDSPVHAVADQHAYDVGRSAVDAGIALAKGQDVPPETEVEPVVYTREDQQALATFYRELEATR</sequence>
<dbReference type="RefSeq" id="WP_069849139.1">
    <property type="nucleotide sequence ID" value="NZ_CP014859.1"/>
</dbReference>
<dbReference type="GO" id="GO:0030246">
    <property type="term" value="F:carbohydrate binding"/>
    <property type="evidence" value="ECO:0007669"/>
    <property type="project" value="UniProtKB-ARBA"/>
</dbReference>
<dbReference type="SUPFAM" id="SSF53822">
    <property type="entry name" value="Periplasmic binding protein-like I"/>
    <property type="match status" value="1"/>
</dbReference>
<dbReference type="AlphaFoldDB" id="A0AAC9MXL7"/>
<evidence type="ECO:0000259" key="5">
    <source>
        <dbReference type="Pfam" id="PF13407"/>
    </source>
</evidence>
<reference evidence="7" key="1">
    <citation type="submission" date="2016-03" db="EMBL/GenBank/DDBJ databases">
        <title>Complete genome sequence of the type strain Actinoalloteichus hymeniacidonis DSM 45092.</title>
        <authorList>
            <person name="Schaffert L."/>
            <person name="Albersmeier A."/>
            <person name="Winkler A."/>
            <person name="Kalinowski J."/>
            <person name="Zotchev S."/>
            <person name="Ruckert C."/>
        </authorList>
    </citation>
    <scope>NUCLEOTIDE SEQUENCE [LARGE SCALE GENOMIC DNA]</scope>
    <source>
        <strain evidence="7">HPA177(T) (DSM 45092(T))</strain>
    </source>
</reference>
<dbReference type="InterPro" id="IPR025997">
    <property type="entry name" value="SBP_2_dom"/>
</dbReference>
<dbReference type="Pfam" id="PF13407">
    <property type="entry name" value="Peripla_BP_4"/>
    <property type="match status" value="1"/>
</dbReference>
<evidence type="ECO:0000256" key="4">
    <source>
        <dbReference type="SAM" id="SignalP"/>
    </source>
</evidence>
<dbReference type="PANTHER" id="PTHR46847">
    <property type="entry name" value="D-ALLOSE-BINDING PERIPLASMIC PROTEIN-RELATED"/>
    <property type="match status" value="1"/>
</dbReference>
<dbReference type="InterPro" id="IPR028082">
    <property type="entry name" value="Peripla_BP_I"/>
</dbReference>
<evidence type="ECO:0000256" key="3">
    <source>
        <dbReference type="ARBA" id="ARBA00022729"/>
    </source>
</evidence>
<keyword evidence="6" id="KW-0762">Sugar transport</keyword>
<evidence type="ECO:0000256" key="2">
    <source>
        <dbReference type="ARBA" id="ARBA00007639"/>
    </source>
</evidence>
<organism evidence="6 7">
    <name type="scientific">Actinoalloteichus hymeniacidonis</name>
    <dbReference type="NCBI Taxonomy" id="340345"/>
    <lineage>
        <taxon>Bacteria</taxon>
        <taxon>Bacillati</taxon>
        <taxon>Actinomycetota</taxon>
        <taxon>Actinomycetes</taxon>
        <taxon>Pseudonocardiales</taxon>
        <taxon>Pseudonocardiaceae</taxon>
        <taxon>Actinoalloteichus</taxon>
    </lineage>
</organism>
<dbReference type="PROSITE" id="PS51257">
    <property type="entry name" value="PROKAR_LIPOPROTEIN"/>
    <property type="match status" value="1"/>
</dbReference>
<keyword evidence="6" id="KW-0813">Transport</keyword>